<keyword evidence="3" id="KW-1185">Reference proteome</keyword>
<dbReference type="OrthoDB" id="10612771at2759"/>
<dbReference type="EMBL" id="SWJQ01001570">
    <property type="protein sequence ID" value="TRZ07917.1"/>
    <property type="molecule type" value="Genomic_DNA"/>
</dbReference>
<name>A0A8K1DA59_9PASS</name>
<dbReference type="AlphaFoldDB" id="A0A8K1DA59"/>
<sequence length="183" mass="20191">MALEQEHSRVLHQLGSKRSIRWALKGKEFAWNHTGIVVGVERKIPPVPPQVRPHLQSCPSPGAQPREDVELQERAQRRLQDEQRDGAALLGGKAGTAGIVQPGQEKLWAELRVALQGLEGVTRKREEGLFIWAESDRTRGNGFKLKEERLDGILGRNCSLGGWGGPGIEFPEGAPGNLERDNS</sequence>
<evidence type="ECO:0000256" key="1">
    <source>
        <dbReference type="SAM" id="MobiDB-lite"/>
    </source>
</evidence>
<dbReference type="Proteomes" id="UP000796761">
    <property type="component" value="Unassembled WGS sequence"/>
</dbReference>
<proteinExistence type="predicted"/>
<gene>
    <name evidence="2" type="ORF">HGM15179_019191</name>
</gene>
<evidence type="ECO:0000313" key="2">
    <source>
        <dbReference type="EMBL" id="TRZ07917.1"/>
    </source>
</evidence>
<protein>
    <submittedName>
        <fullName evidence="2">Uncharacterized protein</fullName>
    </submittedName>
</protein>
<accession>A0A8K1DA59</accession>
<evidence type="ECO:0000313" key="3">
    <source>
        <dbReference type="Proteomes" id="UP000796761"/>
    </source>
</evidence>
<feature type="region of interest" description="Disordered" evidence="1">
    <location>
        <begin position="48"/>
        <end position="70"/>
    </location>
</feature>
<reference evidence="2" key="1">
    <citation type="submission" date="2019-04" db="EMBL/GenBank/DDBJ databases">
        <title>Genome assembly of Zosterops borbonicus 15179.</title>
        <authorList>
            <person name="Leroy T."/>
            <person name="Anselmetti Y."/>
            <person name="Tilak M.-K."/>
            <person name="Nabholz B."/>
        </authorList>
    </citation>
    <scope>NUCLEOTIDE SEQUENCE</scope>
    <source>
        <strain evidence="2">HGM_15179</strain>
        <tissue evidence="2">Muscle</tissue>
    </source>
</reference>
<organism evidence="2 3">
    <name type="scientific">Zosterops borbonicus</name>
    <dbReference type="NCBI Taxonomy" id="364589"/>
    <lineage>
        <taxon>Eukaryota</taxon>
        <taxon>Metazoa</taxon>
        <taxon>Chordata</taxon>
        <taxon>Craniata</taxon>
        <taxon>Vertebrata</taxon>
        <taxon>Euteleostomi</taxon>
        <taxon>Archelosauria</taxon>
        <taxon>Archosauria</taxon>
        <taxon>Dinosauria</taxon>
        <taxon>Saurischia</taxon>
        <taxon>Theropoda</taxon>
        <taxon>Coelurosauria</taxon>
        <taxon>Aves</taxon>
        <taxon>Neognathae</taxon>
        <taxon>Neoaves</taxon>
        <taxon>Telluraves</taxon>
        <taxon>Australaves</taxon>
        <taxon>Passeriformes</taxon>
        <taxon>Sylvioidea</taxon>
        <taxon>Zosteropidae</taxon>
        <taxon>Zosterops</taxon>
    </lineage>
</organism>
<comment type="caution">
    <text evidence="2">The sequence shown here is derived from an EMBL/GenBank/DDBJ whole genome shotgun (WGS) entry which is preliminary data.</text>
</comment>